<feature type="domain" description="PilZ" evidence="1">
    <location>
        <begin position="3"/>
        <end position="82"/>
    </location>
</feature>
<dbReference type="Pfam" id="PF07238">
    <property type="entry name" value="PilZ"/>
    <property type="match status" value="1"/>
</dbReference>
<dbReference type="InterPro" id="IPR009875">
    <property type="entry name" value="PilZ_domain"/>
</dbReference>
<dbReference type="EMBL" id="CCAZ020000001">
    <property type="protein sequence ID" value="CEG08472.1"/>
    <property type="molecule type" value="Genomic_DNA"/>
</dbReference>
<dbReference type="AlphaFoldDB" id="A0A090MQG4"/>
<accession>A0A090MQG4</accession>
<reference evidence="2 3" key="1">
    <citation type="journal article" date="2014" name="Genome Announc.">
        <title>Genome Sequence of Afipia felis Strain 76713, Isolated in Hospital Water Using an Amoeba Co-Culture Procedure.</title>
        <authorList>
            <person name="Benamar S."/>
            <person name="La Scola B."/>
            <person name="Croce O."/>
        </authorList>
    </citation>
    <scope>NUCLEOTIDE SEQUENCE [LARGE SCALE GENOMIC DNA]</scope>
    <source>
        <strain evidence="2 3">76713</strain>
    </source>
</reference>
<dbReference type="GO" id="GO:0035438">
    <property type="term" value="F:cyclic-di-GMP binding"/>
    <property type="evidence" value="ECO:0007669"/>
    <property type="project" value="InterPro"/>
</dbReference>
<name>A0A090MQG4_AFIFE</name>
<keyword evidence="3" id="KW-1185">Reference proteome</keyword>
<dbReference type="Proteomes" id="UP000035762">
    <property type="component" value="Unassembled WGS sequence"/>
</dbReference>
<dbReference type="OrthoDB" id="8126926at2"/>
<proteinExistence type="predicted"/>
<dbReference type="RefSeq" id="WP_009339033.1">
    <property type="nucleotide sequence ID" value="NZ_CCAZ020000001.1"/>
</dbReference>
<comment type="caution">
    <text evidence="2">The sequence shown here is derived from an EMBL/GenBank/DDBJ whole genome shotgun (WGS) entry which is preliminary data.</text>
</comment>
<evidence type="ECO:0000313" key="2">
    <source>
        <dbReference type="EMBL" id="CEG08472.1"/>
    </source>
</evidence>
<organism evidence="2 3">
    <name type="scientific">Afipia felis</name>
    <name type="common">Cat scratch disease bacillus</name>
    <dbReference type="NCBI Taxonomy" id="1035"/>
    <lineage>
        <taxon>Bacteria</taxon>
        <taxon>Pseudomonadati</taxon>
        <taxon>Pseudomonadota</taxon>
        <taxon>Alphaproteobacteria</taxon>
        <taxon>Hyphomicrobiales</taxon>
        <taxon>Nitrobacteraceae</taxon>
        <taxon>Afipia</taxon>
    </lineage>
</organism>
<evidence type="ECO:0000313" key="3">
    <source>
        <dbReference type="Proteomes" id="UP000035762"/>
    </source>
</evidence>
<gene>
    <name evidence="2" type="ORF">BN961_01887</name>
</gene>
<evidence type="ECO:0000259" key="1">
    <source>
        <dbReference type="Pfam" id="PF07238"/>
    </source>
</evidence>
<sequence length="83" mass="9068">MVQNRRFARVKPSGRISSSGKIAIDAKSPLIDCFIIDYGAGGVCLQVNPGVVLPKRFELIHGAIKKKCRVAWTNGRRVGVAFQ</sequence>
<protein>
    <recommendedName>
        <fullName evidence="1">PilZ domain-containing protein</fullName>
    </recommendedName>
</protein>